<dbReference type="InterPro" id="IPR040728">
    <property type="entry name" value="DUF5635"/>
</dbReference>
<dbReference type="EMBL" id="JAUSQW010000001">
    <property type="protein sequence ID" value="MDP9801033.1"/>
    <property type="molecule type" value="Genomic_DNA"/>
</dbReference>
<dbReference type="RefSeq" id="WP_307014521.1">
    <property type="nucleotide sequence ID" value="NZ_JAUSQW010000001.1"/>
</dbReference>
<dbReference type="Gene3D" id="1.10.10.10">
    <property type="entry name" value="Winged helix-like DNA-binding domain superfamily/Winged helix DNA-binding domain"/>
    <property type="match status" value="1"/>
</dbReference>
<reference evidence="5 6" key="1">
    <citation type="submission" date="2023-07" db="EMBL/GenBank/DDBJ databases">
        <title>Sequencing the genomes of 1000 actinobacteria strains.</title>
        <authorList>
            <person name="Klenk H.-P."/>
        </authorList>
    </citation>
    <scope>NUCLEOTIDE SEQUENCE [LARGE SCALE GENOMIC DNA]</scope>
    <source>
        <strain evidence="5 6">DSM 102162</strain>
    </source>
</reference>
<keyword evidence="5" id="KW-0347">Helicase</keyword>
<dbReference type="PANTHER" id="PTHR30595">
    <property type="entry name" value="GLPR-RELATED TRANSCRIPTIONAL REPRESSOR"/>
    <property type="match status" value="1"/>
</dbReference>
<name>A0ABT9NC03_9ACTO</name>
<evidence type="ECO:0000313" key="5">
    <source>
        <dbReference type="EMBL" id="MDP9801033.1"/>
    </source>
</evidence>
<evidence type="ECO:0000259" key="4">
    <source>
        <dbReference type="Pfam" id="PF22168"/>
    </source>
</evidence>
<dbReference type="Proteomes" id="UP001235966">
    <property type="component" value="Unassembled WGS sequence"/>
</dbReference>
<gene>
    <name evidence="5" type="ORF">J2S49_001109</name>
</gene>
<dbReference type="GO" id="GO:0016787">
    <property type="term" value="F:hydrolase activity"/>
    <property type="evidence" value="ECO:0007669"/>
    <property type="project" value="UniProtKB-KW"/>
</dbReference>
<organism evidence="5 6">
    <name type="scientific">Arcanobacterium wilhelmae</name>
    <dbReference type="NCBI Taxonomy" id="1803177"/>
    <lineage>
        <taxon>Bacteria</taxon>
        <taxon>Bacillati</taxon>
        <taxon>Actinomycetota</taxon>
        <taxon>Actinomycetes</taxon>
        <taxon>Actinomycetales</taxon>
        <taxon>Actinomycetaceae</taxon>
        <taxon>Arcanobacterium</taxon>
    </lineage>
</organism>
<accession>A0ABT9NC03</accession>
<dbReference type="Gene3D" id="3.30.950.30">
    <property type="entry name" value="Schlafen, AAA domain"/>
    <property type="match status" value="1"/>
</dbReference>
<protein>
    <submittedName>
        <fullName evidence="5">ATP-dependent DNA helicase RecG</fullName>
        <ecNumber evidence="5">3.6.4.12</ecNumber>
    </submittedName>
</protein>
<dbReference type="InterPro" id="IPR054760">
    <property type="entry name" value="DIP2311-like_C"/>
</dbReference>
<keyword evidence="5" id="KW-0547">Nucleotide-binding</keyword>
<dbReference type="GO" id="GO:0003678">
    <property type="term" value="F:DNA helicase activity"/>
    <property type="evidence" value="ECO:0007669"/>
    <property type="project" value="UniProtKB-EC"/>
</dbReference>
<feature type="domain" description="DUF5635" evidence="3">
    <location>
        <begin position="406"/>
        <end position="490"/>
    </location>
</feature>
<dbReference type="Gene3D" id="6.10.10.130">
    <property type="match status" value="1"/>
</dbReference>
<comment type="caution">
    <text evidence="5">The sequence shown here is derived from an EMBL/GenBank/DDBJ whole genome shotgun (WGS) entry which is preliminary data.</text>
</comment>
<feature type="region of interest" description="Disordered" evidence="1">
    <location>
        <begin position="38"/>
        <end position="57"/>
    </location>
</feature>
<dbReference type="Pfam" id="PF04326">
    <property type="entry name" value="SLFN_AlbA_2"/>
    <property type="match status" value="1"/>
</dbReference>
<keyword evidence="5" id="KW-0067">ATP-binding</keyword>
<dbReference type="Pfam" id="PF13749">
    <property type="entry name" value="HATPase_c_4"/>
    <property type="match status" value="1"/>
</dbReference>
<feature type="domain" description="Transcriptional regulator DIP2311-like C-terminal" evidence="4">
    <location>
        <begin position="506"/>
        <end position="567"/>
    </location>
</feature>
<dbReference type="InterPro" id="IPR038461">
    <property type="entry name" value="Schlafen_AlbA_2_dom_sf"/>
</dbReference>
<dbReference type="InterPro" id="IPR036388">
    <property type="entry name" value="WH-like_DNA-bd_sf"/>
</dbReference>
<dbReference type="Gene3D" id="1.10.10.2340">
    <property type="match status" value="1"/>
</dbReference>
<evidence type="ECO:0000259" key="3">
    <source>
        <dbReference type="Pfam" id="PF18685"/>
    </source>
</evidence>
<evidence type="ECO:0000313" key="6">
    <source>
        <dbReference type="Proteomes" id="UP001235966"/>
    </source>
</evidence>
<proteinExistence type="predicted"/>
<evidence type="ECO:0000259" key="2">
    <source>
        <dbReference type="Pfam" id="PF04326"/>
    </source>
</evidence>
<keyword evidence="5" id="KW-0378">Hydrolase</keyword>
<dbReference type="EC" id="3.6.4.12" evidence="5"/>
<dbReference type="Pfam" id="PF22168">
    <property type="entry name" value="DIP2311-like_C"/>
    <property type="match status" value="1"/>
</dbReference>
<feature type="domain" description="Schlafen AlbA-2" evidence="2">
    <location>
        <begin position="31"/>
        <end position="154"/>
    </location>
</feature>
<sequence length="571" mass="62808">MLTGFTKEKYVKQIEFILSSAEGGRITATKETQRIDFKEEAGRHHRGEIEPGQPRNSEAATKIADEVACMANTPGGGVLILGVEDGTGVVIGTELEIDWLRQKIYDAVDVAPDIEEREVCGIRVLVIYVPQAPEPVEDTSARLRWRVGDRCAPVDRVQWWQYRRDQMGEDVMASDSGMPFHEARESALAYVRRINPEFNEDTNEELLLKIGATNSSGSLTEAGKLLFSASSSLIELTVFDAPGGHVLSRVEGLPGTSLLEQISQIEDALAVINRNTTLEVGLAHRELQEIPQVAVREALLNAVIHRDWNRSEPIVVRWVTVDSALSVRSPGGFPGAITAHNLLSNRAARYPALADLFRAIGLVDKQGVGVDRMYQSMIALGHRPPNIDEVAGPFVETDLTGGRPVVPIIELMNSIYPEPRQRDFRIAIILYSLFEKPFLTESDVALALQSNLESARVAIEASRQTLAGGKPIISRHGDVWVMSDIVRNFLKRVSDTVFDYGWYLSTDTRMLRKVALAWLSQVGPMATSDLMLLAGVSRGTAKKGLDELVQEGEAVAVGSGRSSRYELAQMA</sequence>
<keyword evidence="6" id="KW-1185">Reference proteome</keyword>
<dbReference type="PANTHER" id="PTHR30595:SF6">
    <property type="entry name" value="SCHLAFEN ALBA-2 DOMAIN-CONTAINING PROTEIN"/>
    <property type="match status" value="1"/>
</dbReference>
<dbReference type="InterPro" id="IPR038475">
    <property type="entry name" value="RecG_C_sf"/>
</dbReference>
<dbReference type="InterPro" id="IPR007421">
    <property type="entry name" value="Schlafen_AlbA_2_dom"/>
</dbReference>
<evidence type="ECO:0000256" key="1">
    <source>
        <dbReference type="SAM" id="MobiDB-lite"/>
    </source>
</evidence>
<dbReference type="Pfam" id="PF18685">
    <property type="entry name" value="DUF5635"/>
    <property type="match status" value="1"/>
</dbReference>
<dbReference type="Gene3D" id="3.30.565.60">
    <property type="match status" value="1"/>
</dbReference>